<evidence type="ECO:0000313" key="2">
    <source>
        <dbReference type="EMBL" id="SHJ05536.1"/>
    </source>
</evidence>
<dbReference type="AlphaFoldDB" id="A0A8G2C9Z3"/>
<reference evidence="2 3" key="1">
    <citation type="submission" date="2016-11" db="EMBL/GenBank/DDBJ databases">
        <authorList>
            <person name="Varghese N."/>
            <person name="Submissions S."/>
        </authorList>
    </citation>
    <scope>NUCLEOTIDE SEQUENCE [LARGE SCALE GENOMIC DNA]</scope>
    <source>
        <strain evidence="2 3">DSM 17919</strain>
    </source>
</reference>
<dbReference type="NCBIfam" id="NF047593">
    <property type="entry name" value="IS66_ISAeme5_TnpA"/>
    <property type="match status" value="1"/>
</dbReference>
<proteinExistence type="predicted"/>
<evidence type="ECO:0000313" key="1">
    <source>
        <dbReference type="EMBL" id="MEZ6855128.1"/>
    </source>
</evidence>
<dbReference type="EMBL" id="FQZR01000003">
    <property type="protein sequence ID" value="SHJ05536.1"/>
    <property type="molecule type" value="Genomic_DNA"/>
</dbReference>
<accession>A0A8G2C9Z3</accession>
<protein>
    <recommendedName>
        <fullName evidence="5">IS66 family insertion sequence element accessory protein TnpB</fullName>
    </recommendedName>
</protein>
<comment type="caution">
    <text evidence="2">The sequence shown here is derived from an EMBL/GenBank/DDBJ whole genome shotgun (WGS) entry which is preliminary data.</text>
</comment>
<dbReference type="EMBL" id="JBFSOO010000034">
    <property type="protein sequence ID" value="MEZ6855128.1"/>
    <property type="molecule type" value="Genomic_DNA"/>
</dbReference>
<evidence type="ECO:0008006" key="5">
    <source>
        <dbReference type="Google" id="ProtNLM"/>
    </source>
</evidence>
<evidence type="ECO:0000313" key="4">
    <source>
        <dbReference type="Proteomes" id="UP001568358"/>
    </source>
</evidence>
<evidence type="ECO:0000313" key="3">
    <source>
        <dbReference type="Proteomes" id="UP000184001"/>
    </source>
</evidence>
<name>A0A8G2C9Z3_9BACT</name>
<organism evidence="2 3">
    <name type="scientific">Halodesulfovibrio aestuarii</name>
    <dbReference type="NCBI Taxonomy" id="126333"/>
    <lineage>
        <taxon>Bacteria</taxon>
        <taxon>Pseudomonadati</taxon>
        <taxon>Thermodesulfobacteriota</taxon>
        <taxon>Desulfovibrionia</taxon>
        <taxon>Desulfovibrionales</taxon>
        <taxon>Desulfovibrionaceae</taxon>
        <taxon>Halodesulfovibrio</taxon>
    </lineage>
</organism>
<gene>
    <name evidence="1" type="ORF">AB2Z07_16800</name>
    <name evidence="2" type="ORF">SAMN05660830_01501</name>
</gene>
<reference evidence="1 4" key="2">
    <citation type="submission" date="2024-07" db="EMBL/GenBank/DDBJ databases">
        <title>Active virus-host system and metabolic interactions in a Lokiarchaeon culture.</title>
        <authorList>
            <person name="Ponce Toledo R.I."/>
            <person name="Rodrigues Oliveira T."/>
            <person name="Schleper C."/>
        </authorList>
    </citation>
    <scope>NUCLEOTIDE SEQUENCE [LARGE SCALE GENOMIC DNA]</scope>
    <source>
        <strain evidence="1 4">B35</strain>
    </source>
</reference>
<dbReference type="RefSeq" id="WP_020000537.1">
    <property type="nucleotide sequence ID" value="NZ_CP192219.1"/>
</dbReference>
<dbReference type="Proteomes" id="UP001568358">
    <property type="component" value="Unassembled WGS sequence"/>
</dbReference>
<dbReference type="Proteomes" id="UP000184001">
    <property type="component" value="Unassembled WGS sequence"/>
</dbReference>
<keyword evidence="4" id="KW-1185">Reference proteome</keyword>
<sequence>MTRKQRCWKKHIADWQNSGLSQAAYCRGHDISSKAFGYYKRKLASASELQEIVAVPNIAMPPASLNAGGIAIKLYVCDNLMLNIEPGFCQQTLRRILDVIGA</sequence>